<protein>
    <recommendedName>
        <fullName evidence="11">Oligopeptide transporter</fullName>
    </recommendedName>
</protein>
<keyword evidence="6 8" id="KW-0472">Membrane</keyword>
<dbReference type="GO" id="GO:0000329">
    <property type="term" value="C:fungal-type vacuole membrane"/>
    <property type="evidence" value="ECO:0007669"/>
    <property type="project" value="TreeGrafter"/>
</dbReference>
<evidence type="ECO:0000313" key="9">
    <source>
        <dbReference type="EMBL" id="KAK5114139.1"/>
    </source>
</evidence>
<organism evidence="9 10">
    <name type="scientific">Meristemomyces frigidus</name>
    <dbReference type="NCBI Taxonomy" id="1508187"/>
    <lineage>
        <taxon>Eukaryota</taxon>
        <taxon>Fungi</taxon>
        <taxon>Dikarya</taxon>
        <taxon>Ascomycota</taxon>
        <taxon>Pezizomycotina</taxon>
        <taxon>Dothideomycetes</taxon>
        <taxon>Dothideomycetidae</taxon>
        <taxon>Mycosphaerellales</taxon>
        <taxon>Teratosphaeriaceae</taxon>
        <taxon>Meristemomyces</taxon>
    </lineage>
</organism>
<feature type="transmembrane region" description="Helical" evidence="8">
    <location>
        <begin position="290"/>
        <end position="308"/>
    </location>
</feature>
<gene>
    <name evidence="9" type="ORF">LTR62_002709</name>
</gene>
<feature type="transmembrane region" description="Helical" evidence="8">
    <location>
        <begin position="63"/>
        <end position="81"/>
    </location>
</feature>
<evidence type="ECO:0000256" key="7">
    <source>
        <dbReference type="SAM" id="MobiDB-lite"/>
    </source>
</evidence>
<feature type="region of interest" description="Disordered" evidence="7">
    <location>
        <begin position="226"/>
        <end position="249"/>
    </location>
</feature>
<feature type="transmembrane region" description="Helical" evidence="8">
    <location>
        <begin position="491"/>
        <end position="511"/>
    </location>
</feature>
<feature type="transmembrane region" description="Helical" evidence="8">
    <location>
        <begin position="175"/>
        <end position="193"/>
    </location>
</feature>
<feature type="region of interest" description="Disordered" evidence="7">
    <location>
        <begin position="445"/>
        <end position="481"/>
    </location>
</feature>
<reference evidence="9" key="1">
    <citation type="submission" date="2023-08" db="EMBL/GenBank/DDBJ databases">
        <title>Black Yeasts Isolated from many extreme environments.</title>
        <authorList>
            <person name="Coleine C."/>
            <person name="Stajich J.E."/>
            <person name="Selbmann L."/>
        </authorList>
    </citation>
    <scope>NUCLEOTIDE SEQUENCE</scope>
    <source>
        <strain evidence="9">CCFEE 5401</strain>
    </source>
</reference>
<evidence type="ECO:0000256" key="1">
    <source>
        <dbReference type="ARBA" id="ARBA00004141"/>
    </source>
</evidence>
<feature type="transmembrane region" description="Helical" evidence="8">
    <location>
        <begin position="37"/>
        <end position="56"/>
    </location>
</feature>
<sequence>MDAHDSDHDPEGSPTPIALHSEPDPSFLAAQAAQPQFTLRALLVGLLIGVLIAFSNTYFGLQTGWISGMAMPSALIGFAYFKGLRALTGGLAERMGWLGIWGEGFSEVENVLVQTVAGSVGTMPLGCGFVGVVPALEFLLKPSETPESNSTDTGIIAALQVAEATGGLRLPLSKLVLWALGLCFFGVMFAVPLRKEVIVREKLKFPSGTATALVIGVLHGGEKTGVEGEVEAQHKKTRRRRGGGESEEAQALIDHTGPEMRRSQDVNARYEDEDNRDARMKKDWQGQIKLLTYAFAGSGIYTLASFFIPQLHDIPIFGTYLANTWLWELNPSPAYVGQGIIMGPATTIHMLIGALVGWAVLSPLAKQQGWASGDVGDWNTGSKGWIVWVSLAIMLADAIVSLGWLVLRPCIWYCRAYGPAVMQGVRQKGLRGFLRDMGTVRNKGYKPVDTNEDQTVHAHEAGGLRKTPSHPQADDRDEYEQEYDAPPEHLIGWKITISGLLLSLAFCIVAVQWSFPFISIGLTTLALLLALLLSIMGVRALGETDLNPVSGISKLTQLIFALVTPANSKNAVVINLLAGAISESGALQAGDLLQDLKTGHLLGASPKAQFYGQLIGSAVGAVVSACVYKLYTRVYTIPGGLFQVPTGYVWIFTARLVTGQGLPEKTALFAGVAAAIWAGLTTLRIYGQSVRNAKTGETGAVWIPYVPGGIAVAVGMYNTPSFTLARTVGGLLAWWWSRGKGKGGQTPMIVLASGLILGEGLVSIVNLGLASGGVPHL</sequence>
<keyword evidence="4 8" id="KW-0812">Transmembrane</keyword>
<proteinExistence type="inferred from homology"/>
<dbReference type="PANTHER" id="PTHR31645">
    <property type="entry name" value="OLIGOPEPTIDE TRANSPORTER YGL114W-RELATED"/>
    <property type="match status" value="1"/>
</dbReference>
<feature type="transmembrane region" description="Helical" evidence="8">
    <location>
        <begin position="706"/>
        <end position="736"/>
    </location>
</feature>
<feature type="transmembrane region" description="Helical" evidence="8">
    <location>
        <begin position="341"/>
        <end position="365"/>
    </location>
</feature>
<feature type="compositionally biased region" description="Basic and acidic residues" evidence="7">
    <location>
        <begin position="1"/>
        <end position="11"/>
    </location>
</feature>
<feature type="transmembrane region" description="Helical" evidence="8">
    <location>
        <begin position="637"/>
        <end position="654"/>
    </location>
</feature>
<evidence type="ECO:0000256" key="4">
    <source>
        <dbReference type="ARBA" id="ARBA00022692"/>
    </source>
</evidence>
<feature type="compositionally biased region" description="Basic and acidic residues" evidence="7">
    <location>
        <begin position="454"/>
        <end position="463"/>
    </location>
</feature>
<dbReference type="GO" id="GO:0035673">
    <property type="term" value="F:oligopeptide transmembrane transporter activity"/>
    <property type="evidence" value="ECO:0007669"/>
    <property type="project" value="InterPro"/>
</dbReference>
<dbReference type="EMBL" id="JAVRRL010000019">
    <property type="protein sequence ID" value="KAK5114139.1"/>
    <property type="molecule type" value="Genomic_DNA"/>
</dbReference>
<feature type="transmembrane region" description="Helical" evidence="8">
    <location>
        <begin position="385"/>
        <end position="407"/>
    </location>
</feature>
<feature type="region of interest" description="Disordered" evidence="7">
    <location>
        <begin position="1"/>
        <end position="20"/>
    </location>
</feature>
<keyword evidence="5 8" id="KW-1133">Transmembrane helix</keyword>
<name>A0AAN7TK75_9PEZI</name>
<feature type="transmembrane region" description="Helical" evidence="8">
    <location>
        <begin position="517"/>
        <end position="538"/>
    </location>
</feature>
<comment type="similarity">
    <text evidence="2">Belongs to the oligopeptide OPT transporter family.</text>
</comment>
<dbReference type="PANTHER" id="PTHR31645:SF0">
    <property type="entry name" value="OLIGOPEPTIDE TRANSPORTER YGL114W-RELATED"/>
    <property type="match status" value="1"/>
</dbReference>
<feature type="transmembrane region" description="Helical" evidence="8">
    <location>
        <begin position="748"/>
        <end position="769"/>
    </location>
</feature>
<evidence type="ECO:0008006" key="11">
    <source>
        <dbReference type="Google" id="ProtNLM"/>
    </source>
</evidence>
<evidence type="ECO:0000256" key="6">
    <source>
        <dbReference type="ARBA" id="ARBA00023136"/>
    </source>
</evidence>
<evidence type="ECO:0000256" key="5">
    <source>
        <dbReference type="ARBA" id="ARBA00022989"/>
    </source>
</evidence>
<evidence type="ECO:0000256" key="2">
    <source>
        <dbReference type="ARBA" id="ARBA00008807"/>
    </source>
</evidence>
<accession>A0AAN7TK75</accession>
<dbReference type="InterPro" id="IPR045035">
    <property type="entry name" value="YSL-like"/>
</dbReference>
<comment type="subcellular location">
    <subcellularLocation>
        <location evidence="1">Membrane</location>
        <topology evidence="1">Multi-pass membrane protein</topology>
    </subcellularLocation>
</comment>
<dbReference type="InterPro" id="IPR004813">
    <property type="entry name" value="OPT"/>
</dbReference>
<keyword evidence="3" id="KW-0813">Transport</keyword>
<dbReference type="Proteomes" id="UP001310890">
    <property type="component" value="Unassembled WGS sequence"/>
</dbReference>
<comment type="caution">
    <text evidence="9">The sequence shown here is derived from an EMBL/GenBank/DDBJ whole genome shotgun (WGS) entry which is preliminary data.</text>
</comment>
<dbReference type="AlphaFoldDB" id="A0AAN7TK75"/>
<evidence type="ECO:0000256" key="3">
    <source>
        <dbReference type="ARBA" id="ARBA00022448"/>
    </source>
</evidence>
<evidence type="ECO:0000313" key="10">
    <source>
        <dbReference type="Proteomes" id="UP001310890"/>
    </source>
</evidence>
<dbReference type="Pfam" id="PF03169">
    <property type="entry name" value="OPT"/>
    <property type="match status" value="1"/>
</dbReference>
<evidence type="ECO:0000256" key="8">
    <source>
        <dbReference type="SAM" id="Phobius"/>
    </source>
</evidence>
<feature type="transmembrane region" description="Helical" evidence="8">
    <location>
        <begin position="610"/>
        <end position="631"/>
    </location>
</feature>
<dbReference type="NCBIfam" id="TIGR00728">
    <property type="entry name" value="OPT_sfam"/>
    <property type="match status" value="1"/>
</dbReference>
<feature type="transmembrane region" description="Helical" evidence="8">
    <location>
        <begin position="666"/>
        <end position="686"/>
    </location>
</feature>